<comment type="caution">
    <text evidence="1">The sequence shown here is derived from an EMBL/GenBank/DDBJ whole genome shotgun (WGS) entry which is preliminary data.</text>
</comment>
<organism evidence="1 2">
    <name type="scientific">Coprobacter fastidiosus</name>
    <dbReference type="NCBI Taxonomy" id="1099853"/>
    <lineage>
        <taxon>Bacteria</taxon>
        <taxon>Pseudomonadati</taxon>
        <taxon>Bacteroidota</taxon>
        <taxon>Bacteroidia</taxon>
        <taxon>Bacteroidales</taxon>
        <taxon>Barnesiellaceae</taxon>
        <taxon>Coprobacter</taxon>
    </lineage>
</organism>
<reference evidence="1 2" key="1">
    <citation type="journal article" date="2018" name="Nat. Biotechnol.">
        <title>A standardized bacterial taxonomy based on genome phylogeny substantially revises the tree of life.</title>
        <authorList>
            <person name="Parks D.H."/>
            <person name="Chuvochina M."/>
            <person name="Waite D.W."/>
            <person name="Rinke C."/>
            <person name="Skarshewski A."/>
            <person name="Chaumeil P.A."/>
            <person name="Hugenholtz P."/>
        </authorList>
    </citation>
    <scope>NUCLEOTIDE SEQUENCE [LARGE SCALE GENOMIC DNA]</scope>
    <source>
        <strain evidence="1">UBA11482</strain>
    </source>
</reference>
<dbReference type="Proteomes" id="UP000262954">
    <property type="component" value="Unassembled WGS sequence"/>
</dbReference>
<name>A0A354LZN7_9BACT</name>
<dbReference type="EMBL" id="DNWC01000027">
    <property type="protein sequence ID" value="HBJ07726.1"/>
    <property type="molecule type" value="Genomic_DNA"/>
</dbReference>
<evidence type="ECO:0000313" key="1">
    <source>
        <dbReference type="EMBL" id="HBJ07726.1"/>
    </source>
</evidence>
<protein>
    <submittedName>
        <fullName evidence="1">Uncharacterized protein</fullName>
    </submittedName>
</protein>
<evidence type="ECO:0000313" key="2">
    <source>
        <dbReference type="Proteomes" id="UP000262954"/>
    </source>
</evidence>
<proteinExistence type="predicted"/>
<dbReference type="AlphaFoldDB" id="A0A354LZN7"/>
<sequence length="143" mass="16252">MFFNFINKSTYTIPKKNRIMNRKELMLQSQSVTQIATDLIKNTNTPSFTVIFMQQFTNSIITTGGLIDAICMDYASVNTPKRLNTAIEELHKAIHIIQMLSQASAINVTLAKAFFEQSSELLKLILTGIYEFQNKKSPVQQEL</sequence>
<gene>
    <name evidence="1" type="ORF">DDY73_01860</name>
</gene>
<accession>A0A354LZN7</accession>